<dbReference type="AlphaFoldDB" id="A0A2I0APZ8"/>
<dbReference type="Pfam" id="PF13724">
    <property type="entry name" value="DNA_binding_2"/>
    <property type="match status" value="1"/>
</dbReference>
<dbReference type="NCBIfam" id="TIGR01568">
    <property type="entry name" value="A_thal_3678"/>
    <property type="match status" value="1"/>
</dbReference>
<dbReference type="GO" id="GO:0003677">
    <property type="term" value="F:DNA binding"/>
    <property type="evidence" value="ECO:0007669"/>
    <property type="project" value="InterPro"/>
</dbReference>
<evidence type="ECO:0000256" key="1">
    <source>
        <dbReference type="ARBA" id="ARBA00004123"/>
    </source>
</evidence>
<dbReference type="GO" id="GO:0005634">
    <property type="term" value="C:nucleus"/>
    <property type="evidence" value="ECO:0007669"/>
    <property type="project" value="UniProtKB-SubCell"/>
</dbReference>
<feature type="region of interest" description="Disordered" evidence="7">
    <location>
        <begin position="70"/>
        <end position="149"/>
    </location>
</feature>
<dbReference type="STRING" id="1088818.A0A2I0APZ8"/>
<name>A0A2I0APZ8_9ASPA</name>
<feature type="region of interest" description="Disordered" evidence="7">
    <location>
        <begin position="27"/>
        <end position="55"/>
    </location>
</feature>
<dbReference type="OrthoDB" id="1928390at2759"/>
<evidence type="ECO:0000256" key="2">
    <source>
        <dbReference type="ARBA" id="ARBA00022491"/>
    </source>
</evidence>
<evidence type="ECO:0000256" key="4">
    <source>
        <dbReference type="ARBA" id="ARBA00023163"/>
    </source>
</evidence>
<dbReference type="PROSITE" id="PS51754">
    <property type="entry name" value="OVATE"/>
    <property type="match status" value="1"/>
</dbReference>
<evidence type="ECO:0000259" key="8">
    <source>
        <dbReference type="PROSITE" id="PS51754"/>
    </source>
</evidence>
<evidence type="ECO:0000313" key="10">
    <source>
        <dbReference type="Proteomes" id="UP000236161"/>
    </source>
</evidence>
<proteinExistence type="predicted"/>
<evidence type="ECO:0000256" key="6">
    <source>
        <dbReference type="RuleBase" id="RU367028"/>
    </source>
</evidence>
<keyword evidence="3 6" id="KW-0805">Transcription regulation</keyword>
<dbReference type="InterPro" id="IPR038933">
    <property type="entry name" value="Ovate"/>
</dbReference>
<dbReference type="PANTHER" id="PTHR33057:SF151">
    <property type="entry name" value="TRANSCRIPTION REPRESSOR OFP1"/>
    <property type="match status" value="1"/>
</dbReference>
<dbReference type="PANTHER" id="PTHR33057">
    <property type="entry name" value="TRANSCRIPTION REPRESSOR OFP7-RELATED"/>
    <property type="match status" value="1"/>
</dbReference>
<organism evidence="9 10">
    <name type="scientific">Apostasia shenzhenica</name>
    <dbReference type="NCBI Taxonomy" id="1088818"/>
    <lineage>
        <taxon>Eukaryota</taxon>
        <taxon>Viridiplantae</taxon>
        <taxon>Streptophyta</taxon>
        <taxon>Embryophyta</taxon>
        <taxon>Tracheophyta</taxon>
        <taxon>Spermatophyta</taxon>
        <taxon>Magnoliopsida</taxon>
        <taxon>Liliopsida</taxon>
        <taxon>Asparagales</taxon>
        <taxon>Orchidaceae</taxon>
        <taxon>Apostasioideae</taxon>
        <taxon>Apostasia</taxon>
    </lineage>
</organism>
<accession>A0A2I0APZ8</accession>
<dbReference type="GO" id="GO:0045892">
    <property type="term" value="P:negative regulation of DNA-templated transcription"/>
    <property type="evidence" value="ECO:0007669"/>
    <property type="project" value="UniProtKB-UniRule"/>
</dbReference>
<dbReference type="InterPro" id="IPR025830">
    <property type="entry name" value="DNA_bnd_dom_ovate"/>
</dbReference>
<dbReference type="Pfam" id="PF04844">
    <property type="entry name" value="Ovate"/>
    <property type="match status" value="1"/>
</dbReference>
<evidence type="ECO:0000313" key="9">
    <source>
        <dbReference type="EMBL" id="PKA57630.1"/>
    </source>
</evidence>
<evidence type="ECO:0000256" key="5">
    <source>
        <dbReference type="ARBA" id="ARBA00023242"/>
    </source>
</evidence>
<feature type="compositionally biased region" description="Basic residues" evidence="7">
    <location>
        <begin position="91"/>
        <end position="100"/>
    </location>
</feature>
<dbReference type="EMBL" id="KZ451961">
    <property type="protein sequence ID" value="PKA57630.1"/>
    <property type="molecule type" value="Genomic_DNA"/>
</dbReference>
<reference evidence="9 10" key="1">
    <citation type="journal article" date="2017" name="Nature">
        <title>The Apostasia genome and the evolution of orchids.</title>
        <authorList>
            <person name="Zhang G.Q."/>
            <person name="Liu K.W."/>
            <person name="Li Z."/>
            <person name="Lohaus R."/>
            <person name="Hsiao Y.Y."/>
            <person name="Niu S.C."/>
            <person name="Wang J.Y."/>
            <person name="Lin Y.C."/>
            <person name="Xu Q."/>
            <person name="Chen L.J."/>
            <person name="Yoshida K."/>
            <person name="Fujiwara S."/>
            <person name="Wang Z.W."/>
            <person name="Zhang Y.Q."/>
            <person name="Mitsuda N."/>
            <person name="Wang M."/>
            <person name="Liu G.H."/>
            <person name="Pecoraro L."/>
            <person name="Huang H.X."/>
            <person name="Xiao X.J."/>
            <person name="Lin M."/>
            <person name="Wu X.Y."/>
            <person name="Wu W.L."/>
            <person name="Chen Y.Y."/>
            <person name="Chang S.B."/>
            <person name="Sakamoto S."/>
            <person name="Ohme-Takagi M."/>
            <person name="Yagi M."/>
            <person name="Zeng S.J."/>
            <person name="Shen C.Y."/>
            <person name="Yeh C.M."/>
            <person name="Luo Y.B."/>
            <person name="Tsai W.C."/>
            <person name="Van de Peer Y."/>
            <person name="Liu Z.J."/>
        </authorList>
    </citation>
    <scope>NUCLEOTIDE SEQUENCE [LARGE SCALE GENOMIC DNA]</scope>
    <source>
        <strain evidence="10">cv. Shenzhen</strain>
        <tissue evidence="9">Stem</tissue>
    </source>
</reference>
<keyword evidence="4 6" id="KW-0804">Transcription</keyword>
<comment type="subcellular location">
    <subcellularLocation>
        <location evidence="1 6">Nucleus</location>
    </subcellularLocation>
</comment>
<dbReference type="InterPro" id="IPR006458">
    <property type="entry name" value="Ovate_C"/>
</dbReference>
<dbReference type="Proteomes" id="UP000236161">
    <property type="component" value="Unassembled WGS sequence"/>
</dbReference>
<feature type="region of interest" description="Disordered" evidence="7">
    <location>
        <begin position="156"/>
        <end position="175"/>
    </location>
</feature>
<sequence>MGNYRMKLSDMIPNAWFFKLKAMARSSRTHHQARRSPPADQTHKPKPLNEPFVPTRSSYYFSSRVEAKRPHLSPLHPKASDTHFPAEPPRKSRRRSRRKPAISCRHFLPPELELRPVRTNPSKGEPEEDRPPRRPPAGIPGLRVRGGSPRAAAKKAVRAGPRAPPESFAVVKSSSDPEKDFRESMVEMIVVNKIREAKDLEELLACYLSLNSDEYHGVILDVFQQIWFDLKCC</sequence>
<feature type="domain" description="OVATE" evidence="8">
    <location>
        <begin position="170"/>
        <end position="229"/>
    </location>
</feature>
<comment type="function">
    <text evidence="6">Transcriptional repressor that regulates multiple aspects of plant growth and development.</text>
</comment>
<keyword evidence="5 6" id="KW-0539">Nucleus</keyword>
<evidence type="ECO:0000256" key="7">
    <source>
        <dbReference type="SAM" id="MobiDB-lite"/>
    </source>
</evidence>
<gene>
    <name evidence="9" type="ORF">AXF42_Ash016676</name>
</gene>
<keyword evidence="10" id="KW-1185">Reference proteome</keyword>
<keyword evidence="2 6" id="KW-0678">Repressor</keyword>
<protein>
    <recommendedName>
        <fullName evidence="6">Transcription repressor</fullName>
    </recommendedName>
    <alternativeName>
        <fullName evidence="6">Ovate family protein</fullName>
    </alternativeName>
</protein>
<evidence type="ECO:0000256" key="3">
    <source>
        <dbReference type="ARBA" id="ARBA00023015"/>
    </source>
</evidence>